<keyword evidence="3 6" id="KW-0378">Hydrolase</keyword>
<dbReference type="GO" id="GO:0046872">
    <property type="term" value="F:metal ion binding"/>
    <property type="evidence" value="ECO:0007669"/>
    <property type="project" value="UniProtKB-KW"/>
</dbReference>
<keyword evidence="4" id="KW-0460">Magnesium</keyword>
<organism evidence="6 7">
    <name type="scientific">Brevundimonas goettingensis</name>
    <dbReference type="NCBI Taxonomy" id="2774190"/>
    <lineage>
        <taxon>Bacteria</taxon>
        <taxon>Pseudomonadati</taxon>
        <taxon>Pseudomonadota</taxon>
        <taxon>Alphaproteobacteria</taxon>
        <taxon>Caulobacterales</taxon>
        <taxon>Caulobacteraceae</taxon>
        <taxon>Brevundimonas</taxon>
    </lineage>
</organism>
<accession>A0A975GWL7</accession>
<evidence type="ECO:0000259" key="5">
    <source>
        <dbReference type="PROSITE" id="PS51462"/>
    </source>
</evidence>
<dbReference type="KEGG" id="bgoe:IFJ75_08115"/>
<reference evidence="6" key="1">
    <citation type="submission" date="2020-09" db="EMBL/GenBank/DDBJ databases">
        <title>Brevundimonas sp. LVF2 isolated from a puddle in Goettingen, Germany.</title>
        <authorList>
            <person name="Friedrich I."/>
            <person name="Klassen A."/>
            <person name="Hannes N."/>
            <person name="Schneider D."/>
            <person name="Hertel R."/>
            <person name="Daniel R."/>
        </authorList>
    </citation>
    <scope>NUCLEOTIDE SEQUENCE</scope>
    <source>
        <strain evidence="6">LVF2</strain>
    </source>
</reference>
<gene>
    <name evidence="6" type="ORF">IFJ75_08115</name>
</gene>
<dbReference type="SUPFAM" id="SSF55811">
    <property type="entry name" value="Nudix"/>
    <property type="match status" value="1"/>
</dbReference>
<sequence>MSLPAPSVVHQVAALCWQRRAGSVHVLLVTSRETRRWILPKGHRMPGKTDWEAAAQEAVEEAGVQGVIGEHPIGAFDTVKTGRGGRTRPVRMAVYALEVSIELADWPERQQRERRWVAVPQALALVQEPGLKVVLRRFGRDHDAPRAWGAAPRP</sequence>
<dbReference type="Gene3D" id="3.90.79.10">
    <property type="entry name" value="Nucleoside Triphosphate Pyrophosphohydrolase"/>
    <property type="match status" value="1"/>
</dbReference>
<keyword evidence="2" id="KW-0479">Metal-binding</keyword>
<feature type="domain" description="Nudix hydrolase" evidence="5">
    <location>
        <begin position="9"/>
        <end position="139"/>
    </location>
</feature>
<protein>
    <submittedName>
        <fullName evidence="6">NUDIX hydrolase</fullName>
    </submittedName>
</protein>
<evidence type="ECO:0000256" key="4">
    <source>
        <dbReference type="ARBA" id="ARBA00022842"/>
    </source>
</evidence>
<evidence type="ECO:0000256" key="3">
    <source>
        <dbReference type="ARBA" id="ARBA00022801"/>
    </source>
</evidence>
<dbReference type="InterPro" id="IPR015797">
    <property type="entry name" value="NUDIX_hydrolase-like_dom_sf"/>
</dbReference>
<evidence type="ECO:0000313" key="7">
    <source>
        <dbReference type="Proteomes" id="UP000663918"/>
    </source>
</evidence>
<dbReference type="GO" id="GO:0016462">
    <property type="term" value="F:pyrophosphatase activity"/>
    <property type="evidence" value="ECO:0007669"/>
    <property type="project" value="InterPro"/>
</dbReference>
<dbReference type="PANTHER" id="PTHR12629:SF0">
    <property type="entry name" value="DIPHOSPHOINOSITOL-POLYPHOSPHATE DIPHOSPHATASE"/>
    <property type="match status" value="1"/>
</dbReference>
<proteinExistence type="predicted"/>
<keyword evidence="7" id="KW-1185">Reference proteome</keyword>
<dbReference type="CDD" id="cd04666">
    <property type="entry name" value="NUDIX_DIPP2_like_Nudt4"/>
    <property type="match status" value="1"/>
</dbReference>
<dbReference type="AlphaFoldDB" id="A0A975GWL7"/>
<dbReference type="Proteomes" id="UP000663918">
    <property type="component" value="Chromosome"/>
</dbReference>
<evidence type="ECO:0000256" key="2">
    <source>
        <dbReference type="ARBA" id="ARBA00022723"/>
    </source>
</evidence>
<dbReference type="GO" id="GO:0005737">
    <property type="term" value="C:cytoplasm"/>
    <property type="evidence" value="ECO:0007669"/>
    <property type="project" value="TreeGrafter"/>
</dbReference>
<dbReference type="Pfam" id="PF00293">
    <property type="entry name" value="NUDIX"/>
    <property type="match status" value="1"/>
</dbReference>
<dbReference type="InterPro" id="IPR000086">
    <property type="entry name" value="NUDIX_hydrolase_dom"/>
</dbReference>
<evidence type="ECO:0000313" key="6">
    <source>
        <dbReference type="EMBL" id="QTC92801.1"/>
    </source>
</evidence>
<name>A0A975GWL7_9CAUL</name>
<evidence type="ECO:0000256" key="1">
    <source>
        <dbReference type="ARBA" id="ARBA00001946"/>
    </source>
</evidence>
<dbReference type="InterPro" id="IPR047198">
    <property type="entry name" value="DDP-like_NUDIX"/>
</dbReference>
<dbReference type="PANTHER" id="PTHR12629">
    <property type="entry name" value="DIPHOSPHOINOSITOL POLYPHOSPHATE PHOSPHOHYDROLASE"/>
    <property type="match status" value="1"/>
</dbReference>
<dbReference type="EMBL" id="CP062222">
    <property type="protein sequence ID" value="QTC92801.1"/>
    <property type="molecule type" value="Genomic_DNA"/>
</dbReference>
<comment type="cofactor">
    <cofactor evidence="1">
        <name>Mg(2+)</name>
        <dbReference type="ChEBI" id="CHEBI:18420"/>
    </cofactor>
</comment>
<dbReference type="PROSITE" id="PS51462">
    <property type="entry name" value="NUDIX"/>
    <property type="match status" value="1"/>
</dbReference>